<dbReference type="GO" id="GO:0016787">
    <property type="term" value="F:hydrolase activity"/>
    <property type="evidence" value="ECO:0007669"/>
    <property type="project" value="UniProtKB-KW"/>
</dbReference>
<feature type="domain" description="Isochorismatase-like" evidence="3">
    <location>
        <begin position="5"/>
        <end position="166"/>
    </location>
</feature>
<organism evidence="4">
    <name type="scientific">Mytilinidion resinicola</name>
    <dbReference type="NCBI Taxonomy" id="574789"/>
    <lineage>
        <taxon>Eukaryota</taxon>
        <taxon>Fungi</taxon>
        <taxon>Dikarya</taxon>
        <taxon>Ascomycota</taxon>
        <taxon>Pezizomycotina</taxon>
        <taxon>Dothideomycetes</taxon>
        <taxon>Pleosporomycetidae</taxon>
        <taxon>Mytilinidiales</taxon>
        <taxon>Mytilinidiaceae</taxon>
        <taxon>Mytilinidion</taxon>
    </lineage>
</organism>
<feature type="non-terminal residue" evidence="4">
    <location>
        <position position="190"/>
    </location>
</feature>
<evidence type="ECO:0000313" key="6">
    <source>
        <dbReference type="RefSeq" id="XP_033584233.1"/>
    </source>
</evidence>
<dbReference type="PANTHER" id="PTHR43540:SF6">
    <property type="entry name" value="ISOCHORISMATASE-LIKE DOMAIN-CONTAINING PROTEIN"/>
    <property type="match status" value="1"/>
</dbReference>
<keyword evidence="5" id="KW-1185">Reference proteome</keyword>
<dbReference type="InterPro" id="IPR000868">
    <property type="entry name" value="Isochorismatase-like_dom"/>
</dbReference>
<accession>A0A6A6Z989</accession>
<proteinExistence type="inferred from homology"/>
<reference evidence="6" key="2">
    <citation type="submission" date="2020-04" db="EMBL/GenBank/DDBJ databases">
        <authorList>
            <consortium name="NCBI Genome Project"/>
        </authorList>
    </citation>
    <scope>NUCLEOTIDE SEQUENCE</scope>
    <source>
        <strain evidence="6">CBS 304.34</strain>
    </source>
</reference>
<dbReference type="AlphaFoldDB" id="A0A6A6Z989"/>
<dbReference type="RefSeq" id="XP_033584233.1">
    <property type="nucleotide sequence ID" value="XM_033716403.1"/>
</dbReference>
<dbReference type="SUPFAM" id="SSF52499">
    <property type="entry name" value="Isochorismatase-like hydrolases"/>
    <property type="match status" value="1"/>
</dbReference>
<evidence type="ECO:0000313" key="5">
    <source>
        <dbReference type="Proteomes" id="UP000504636"/>
    </source>
</evidence>
<protein>
    <submittedName>
        <fullName evidence="4 6">Isochorismatase hydrolase</fullName>
    </submittedName>
</protein>
<dbReference type="Gene3D" id="3.40.50.850">
    <property type="entry name" value="Isochorismatase-like"/>
    <property type="match status" value="1"/>
</dbReference>
<dbReference type="PANTHER" id="PTHR43540">
    <property type="entry name" value="PEROXYUREIDOACRYLATE/UREIDOACRYLATE AMIDOHYDROLASE-RELATED"/>
    <property type="match status" value="1"/>
</dbReference>
<evidence type="ECO:0000256" key="1">
    <source>
        <dbReference type="ARBA" id="ARBA00006336"/>
    </source>
</evidence>
<comment type="similarity">
    <text evidence="1">Belongs to the isochorismatase family.</text>
</comment>
<sequence>MPRIALFVIDIQRDLALNPQTEISAAVRILDAGTSILATARAKIEAARDQSKDSDLTIVFVQHEEKPEDGVLIKGSVPWELVFKPIEGVAEERLVAKKLTNFAGDTFESNPELAVQLKADGVEELVAFGIQSECCVKSTCEGAMAAGFKVTLLSGAHSTYNGKSKTAEEIERDVEKHLIDQGAKAIPWED</sequence>
<gene>
    <name evidence="4 6" type="ORF">BDZ99DRAFT_404778</name>
</gene>
<dbReference type="InterPro" id="IPR036380">
    <property type="entry name" value="Isochorismatase-like_sf"/>
</dbReference>
<evidence type="ECO:0000256" key="2">
    <source>
        <dbReference type="ARBA" id="ARBA00022801"/>
    </source>
</evidence>
<dbReference type="OrthoDB" id="245563at2759"/>
<reference evidence="4 6" key="1">
    <citation type="journal article" date="2020" name="Stud. Mycol.">
        <title>101 Dothideomycetes genomes: a test case for predicting lifestyles and emergence of pathogens.</title>
        <authorList>
            <person name="Haridas S."/>
            <person name="Albert R."/>
            <person name="Binder M."/>
            <person name="Bloem J."/>
            <person name="Labutti K."/>
            <person name="Salamov A."/>
            <person name="Andreopoulos B."/>
            <person name="Baker S."/>
            <person name="Barry K."/>
            <person name="Bills G."/>
            <person name="Bluhm B."/>
            <person name="Cannon C."/>
            <person name="Castanera R."/>
            <person name="Culley D."/>
            <person name="Daum C."/>
            <person name="Ezra D."/>
            <person name="Gonzalez J."/>
            <person name="Henrissat B."/>
            <person name="Kuo A."/>
            <person name="Liang C."/>
            <person name="Lipzen A."/>
            <person name="Lutzoni F."/>
            <person name="Magnuson J."/>
            <person name="Mondo S."/>
            <person name="Nolan M."/>
            <person name="Ohm R."/>
            <person name="Pangilinan J."/>
            <person name="Park H.-J."/>
            <person name="Ramirez L."/>
            <person name="Alfaro M."/>
            <person name="Sun H."/>
            <person name="Tritt A."/>
            <person name="Yoshinaga Y."/>
            <person name="Zwiers L.-H."/>
            <person name="Turgeon B."/>
            <person name="Goodwin S."/>
            <person name="Spatafora J."/>
            <person name="Crous P."/>
            <person name="Grigoriev I."/>
        </authorList>
    </citation>
    <scope>NUCLEOTIDE SEQUENCE</scope>
    <source>
        <strain evidence="4 6">CBS 304.34</strain>
    </source>
</reference>
<dbReference type="Pfam" id="PF00857">
    <property type="entry name" value="Isochorismatase"/>
    <property type="match status" value="1"/>
</dbReference>
<name>A0A6A6Z989_9PEZI</name>
<keyword evidence="2 4" id="KW-0378">Hydrolase</keyword>
<dbReference type="InterPro" id="IPR050272">
    <property type="entry name" value="Isochorismatase-like_hydrls"/>
</dbReference>
<evidence type="ECO:0000259" key="3">
    <source>
        <dbReference type="Pfam" id="PF00857"/>
    </source>
</evidence>
<evidence type="ECO:0000313" key="4">
    <source>
        <dbReference type="EMBL" id="KAF2817269.1"/>
    </source>
</evidence>
<dbReference type="Proteomes" id="UP000504636">
    <property type="component" value="Unplaced"/>
</dbReference>
<dbReference type="EMBL" id="MU003692">
    <property type="protein sequence ID" value="KAF2817269.1"/>
    <property type="molecule type" value="Genomic_DNA"/>
</dbReference>
<reference evidence="6" key="3">
    <citation type="submission" date="2025-04" db="UniProtKB">
        <authorList>
            <consortium name="RefSeq"/>
        </authorList>
    </citation>
    <scope>IDENTIFICATION</scope>
    <source>
        <strain evidence="6">CBS 304.34</strain>
    </source>
</reference>
<dbReference type="GeneID" id="54457296"/>